<feature type="domain" description="Tryptophan synthase beta chain-like PALP" evidence="12">
    <location>
        <begin position="21"/>
        <end position="307"/>
    </location>
</feature>
<comment type="caution">
    <text evidence="13">The sequence shown here is derived from an EMBL/GenBank/DDBJ whole genome shotgun (WGS) entry which is preliminary data.</text>
</comment>
<dbReference type="NCBIfam" id="TIGR01139">
    <property type="entry name" value="cysK"/>
    <property type="match status" value="1"/>
</dbReference>
<evidence type="ECO:0000256" key="8">
    <source>
        <dbReference type="ARBA" id="ARBA00023192"/>
    </source>
</evidence>
<evidence type="ECO:0000256" key="3">
    <source>
        <dbReference type="ARBA" id="ARBA00007103"/>
    </source>
</evidence>
<evidence type="ECO:0000256" key="7">
    <source>
        <dbReference type="ARBA" id="ARBA00022898"/>
    </source>
</evidence>
<keyword evidence="14" id="KW-1185">Reference proteome</keyword>
<reference evidence="13 14" key="1">
    <citation type="journal article" date="2012" name="J. Bacteriol.">
        <title>Draft Genome Sequence of the Purple Photosynthetic Bacterium Phaeospirillum molischianum DSM120, a Particularly Versatile Bacterium.</title>
        <authorList>
            <person name="Duquesne K."/>
            <person name="Prima V."/>
            <person name="Ji B."/>
            <person name="Rouy Z."/>
            <person name="Medigue C."/>
            <person name="Talla E."/>
            <person name="Sturgis J.N."/>
        </authorList>
    </citation>
    <scope>NUCLEOTIDE SEQUENCE [LARGE SCALE GENOMIC DNA]</scope>
    <source>
        <strain evidence="14">DSM120</strain>
    </source>
</reference>
<dbReference type="CDD" id="cd01561">
    <property type="entry name" value="CBS_like"/>
    <property type="match status" value="1"/>
</dbReference>
<dbReference type="GO" id="GO:0004124">
    <property type="term" value="F:cysteine synthase activity"/>
    <property type="evidence" value="ECO:0007669"/>
    <property type="project" value="UniProtKB-EC"/>
</dbReference>
<dbReference type="PANTHER" id="PTHR10314">
    <property type="entry name" value="CYSTATHIONINE BETA-SYNTHASE"/>
    <property type="match status" value="1"/>
</dbReference>
<dbReference type="Pfam" id="PF00291">
    <property type="entry name" value="PALP"/>
    <property type="match status" value="1"/>
</dbReference>
<evidence type="ECO:0000313" key="14">
    <source>
        <dbReference type="Proteomes" id="UP000004169"/>
    </source>
</evidence>
<comment type="pathway">
    <text evidence="2">Amino-acid biosynthesis; L-cysteine biosynthesis; L-cysteine from L-serine: step 2/2.</text>
</comment>
<evidence type="ECO:0000256" key="10">
    <source>
        <dbReference type="PIRSR" id="PIRSR605856-50"/>
    </source>
</evidence>
<protein>
    <recommendedName>
        <fullName evidence="4">cysteine synthase</fullName>
        <ecNumber evidence="4">2.5.1.47</ecNumber>
    </recommendedName>
</protein>
<accession>H8FN31</accession>
<dbReference type="GO" id="GO:0016787">
    <property type="term" value="F:hydrolase activity"/>
    <property type="evidence" value="ECO:0007669"/>
    <property type="project" value="UniProtKB-KW"/>
</dbReference>
<evidence type="ECO:0000256" key="6">
    <source>
        <dbReference type="ARBA" id="ARBA00022679"/>
    </source>
</evidence>
<feature type="binding site" evidence="10">
    <location>
        <position position="88"/>
    </location>
    <ligand>
        <name>pyridoxal 5'-phosphate</name>
        <dbReference type="ChEBI" id="CHEBI:597326"/>
    </ligand>
</feature>
<keyword evidence="7 10" id="KW-0663">Pyridoxal phosphate</keyword>
<dbReference type="InterPro" id="IPR005859">
    <property type="entry name" value="CysK"/>
</dbReference>
<dbReference type="AlphaFoldDB" id="H8FN31"/>
<keyword evidence="6 13" id="KW-0808">Transferase</keyword>
<dbReference type="OrthoDB" id="9805733at2"/>
<name>H8FN31_MAGML</name>
<dbReference type="GO" id="GO:0005737">
    <property type="term" value="C:cytoplasm"/>
    <property type="evidence" value="ECO:0007669"/>
    <property type="project" value="UniProtKB-ARBA"/>
</dbReference>
<dbReference type="RefSeq" id="WP_002725477.1">
    <property type="nucleotide sequence ID" value="NZ_CAHP01000001.1"/>
</dbReference>
<evidence type="ECO:0000256" key="4">
    <source>
        <dbReference type="ARBA" id="ARBA00012681"/>
    </source>
</evidence>
<evidence type="ECO:0000256" key="9">
    <source>
        <dbReference type="ARBA" id="ARBA00047931"/>
    </source>
</evidence>
<keyword evidence="5" id="KW-0028">Amino-acid biosynthesis</keyword>
<dbReference type="FunFam" id="3.40.50.1100:FF:000067">
    <property type="entry name" value="Cysteine synthase"/>
    <property type="match status" value="1"/>
</dbReference>
<comment type="catalytic activity">
    <reaction evidence="9">
        <text>O-acetyl-L-serine + hydrogen sulfide = L-cysteine + acetate</text>
        <dbReference type="Rhea" id="RHEA:14829"/>
        <dbReference type="ChEBI" id="CHEBI:29919"/>
        <dbReference type="ChEBI" id="CHEBI:30089"/>
        <dbReference type="ChEBI" id="CHEBI:35235"/>
        <dbReference type="ChEBI" id="CHEBI:58340"/>
        <dbReference type="EC" id="2.5.1.47"/>
    </reaction>
</comment>
<comment type="cofactor">
    <cofactor evidence="1 10">
        <name>pyridoxal 5'-phosphate</name>
        <dbReference type="ChEBI" id="CHEBI:597326"/>
    </cofactor>
</comment>
<dbReference type="EC" id="2.5.1.47" evidence="4"/>
<dbReference type="GO" id="GO:0006535">
    <property type="term" value="P:cysteine biosynthetic process from serine"/>
    <property type="evidence" value="ECO:0007669"/>
    <property type="project" value="InterPro"/>
</dbReference>
<comment type="similarity">
    <text evidence="3">Belongs to the cysteine synthase/cystathionine beta-synthase family.</text>
</comment>
<dbReference type="EMBL" id="CAHP01000001">
    <property type="protein sequence ID" value="CCG39769.1"/>
    <property type="molecule type" value="Genomic_DNA"/>
</dbReference>
<dbReference type="InterPro" id="IPR050214">
    <property type="entry name" value="Cys_Synth/Cystath_Beta-Synth"/>
</dbReference>
<feature type="modified residue" description="N6-(pyridoxal phosphate)lysine" evidence="11">
    <location>
        <position position="58"/>
    </location>
</feature>
<gene>
    <name evidence="13" type="primary">cysK</name>
    <name evidence="13" type="ORF">PHAMO_10194</name>
</gene>
<dbReference type="InterPro" id="IPR036052">
    <property type="entry name" value="TrpB-like_PALP_sf"/>
</dbReference>
<organism evidence="13 14">
    <name type="scientific">Magnetospirillum molischianum DSM 120</name>
    <dbReference type="NCBI Taxonomy" id="1150626"/>
    <lineage>
        <taxon>Bacteria</taxon>
        <taxon>Pseudomonadati</taxon>
        <taxon>Pseudomonadota</taxon>
        <taxon>Alphaproteobacteria</taxon>
        <taxon>Rhodospirillales</taxon>
        <taxon>Rhodospirillaceae</taxon>
        <taxon>Magnetospirillum</taxon>
    </lineage>
</organism>
<dbReference type="SUPFAM" id="SSF53686">
    <property type="entry name" value="Tryptophan synthase beta subunit-like PLP-dependent enzymes"/>
    <property type="match status" value="1"/>
</dbReference>
<dbReference type="NCBIfam" id="TIGR01136">
    <property type="entry name" value="cysKM"/>
    <property type="match status" value="1"/>
</dbReference>
<dbReference type="Proteomes" id="UP000004169">
    <property type="component" value="Unassembled WGS sequence"/>
</dbReference>
<feature type="binding site" evidence="10">
    <location>
        <begin position="192"/>
        <end position="196"/>
    </location>
    <ligand>
        <name>pyridoxal 5'-phosphate</name>
        <dbReference type="ChEBI" id="CHEBI:597326"/>
    </ligand>
</feature>
<proteinExistence type="inferred from homology"/>
<dbReference type="Gene3D" id="3.40.50.1100">
    <property type="match status" value="2"/>
</dbReference>
<dbReference type="eggNOG" id="COG0031">
    <property type="taxonomic scope" value="Bacteria"/>
</dbReference>
<dbReference type="InterPro" id="IPR005856">
    <property type="entry name" value="Cys_synth"/>
</dbReference>
<evidence type="ECO:0000259" key="12">
    <source>
        <dbReference type="Pfam" id="PF00291"/>
    </source>
</evidence>
<evidence type="ECO:0000256" key="11">
    <source>
        <dbReference type="PIRSR" id="PIRSR605856-51"/>
    </source>
</evidence>
<dbReference type="STRING" id="1150626.PHAMO_10194"/>
<evidence type="ECO:0000256" key="1">
    <source>
        <dbReference type="ARBA" id="ARBA00001933"/>
    </source>
</evidence>
<keyword evidence="13" id="KW-0378">Hydrolase</keyword>
<evidence type="ECO:0000256" key="5">
    <source>
        <dbReference type="ARBA" id="ARBA00022605"/>
    </source>
</evidence>
<sequence>MSAEQGSPATFRGKIYDSIIDTIGATPLVRFKRLAAEAGVKADIIGKLEFFNPLASVKDRIGVALVEAAEASGALQPGGTIIEPTSGNTGIALAFVAAAKGYKLILTMPESMSLERRKMLQLLGAEIVLTPASKGMTGAVRQAEELAAATPGAIIPQQFKNAANPAIHSRTTAEEIWADTNGQIDILVSGVGTGGTITGVGRVLKARKPGVQIVAVEPEDSPVLSGGAPGPHKIQGIGPGFVPDILDRSVLDEILQIGNETALSTARKAAKIEGIPVGISSGAALAAALELGARPENEGKQIVAIIPSFAERYLSTALFDQA</sequence>
<dbReference type="InterPro" id="IPR001926">
    <property type="entry name" value="TrpB-like_PALP"/>
</dbReference>
<feature type="binding site" evidence="10">
    <location>
        <position position="280"/>
    </location>
    <ligand>
        <name>pyridoxal 5'-phosphate</name>
        <dbReference type="ChEBI" id="CHEBI:597326"/>
    </ligand>
</feature>
<keyword evidence="8" id="KW-0198">Cysteine biosynthesis</keyword>
<evidence type="ECO:0000313" key="13">
    <source>
        <dbReference type="EMBL" id="CCG39769.1"/>
    </source>
</evidence>
<evidence type="ECO:0000256" key="2">
    <source>
        <dbReference type="ARBA" id="ARBA00004962"/>
    </source>
</evidence>